<dbReference type="GO" id="GO:0016881">
    <property type="term" value="F:acid-amino acid ligase activity"/>
    <property type="evidence" value="ECO:0007669"/>
    <property type="project" value="TreeGrafter"/>
</dbReference>
<dbReference type="GO" id="GO:0005737">
    <property type="term" value="C:cytoplasm"/>
    <property type="evidence" value="ECO:0007669"/>
    <property type="project" value="TreeGrafter"/>
</dbReference>
<name>A0A2W2BB63_9BACT</name>
<dbReference type="RefSeq" id="WP_110998482.1">
    <property type="nucleotide sequence ID" value="NZ_QKTW01000013.1"/>
</dbReference>
<proteinExistence type="predicted"/>
<feature type="domain" description="GH3 C-terminal" evidence="2">
    <location>
        <begin position="391"/>
        <end position="498"/>
    </location>
</feature>
<evidence type="ECO:0000313" key="3">
    <source>
        <dbReference type="EMBL" id="PZF73419.1"/>
    </source>
</evidence>
<dbReference type="InterPro" id="IPR004993">
    <property type="entry name" value="GH3"/>
</dbReference>
<accession>A0A2W2BB63</accession>
<keyword evidence="4" id="KW-1185">Reference proteome</keyword>
<dbReference type="Pfam" id="PF03321">
    <property type="entry name" value="GH3"/>
    <property type="match status" value="1"/>
</dbReference>
<dbReference type="Pfam" id="PF23572">
    <property type="entry name" value="GH3_C"/>
    <property type="match status" value="1"/>
</dbReference>
<feature type="domain" description="GH3 middle" evidence="1">
    <location>
        <begin position="300"/>
        <end position="365"/>
    </location>
</feature>
<dbReference type="AlphaFoldDB" id="A0A2W2BB63"/>
<dbReference type="OrthoDB" id="5678283at2"/>
<dbReference type="InterPro" id="IPR055378">
    <property type="entry name" value="GH3_C"/>
</dbReference>
<sequence>MALLGNLIARSLRLRKKFNPPVAAPRIYQRHVLRHLLERGQYTAFGKHYGFNKILSEQVDFVTAFRNNVPVHTYNEMFKQWWYRCLNNEENVTWPGKVKYFALSSGTSESASKHIPVTQDMIKSIKKVGFKQLYSMTNFDIPSKAFEKGVLMLGGTTSLFERGEYYEGDMSGISAKNMPRWMSSLFYKPGQKISKRQNWEERIKLIVRKAPQWDVGTVCGVPAWVQIVFEQIIKYHGVNNIHDIWPNLSVYIHGGVSFEPYRESFKKLLGKPIQFIETYMASEGSFGFQAKPGRQGIKLVLNNGIFYEFVPFNAENFDEDGNPRPNPKAYMIDEVNENTDYAVMLSTCSGAWRYIIGDVVRFTDAAEGEIIIVGRTKQFLSLCGEHLSVDNMNKAIDTASKKLGITIREFTVAGFSYENLFAHRWYIGVDEGAQTDAVALKKIIDETLSEVNDDYAVERTSALKEVFVEVLPSHVFYDYMRSIGKEGAMNKFPRVLKNVQLQGWEDYLSKNNIKTASKA</sequence>
<organism evidence="3 4">
    <name type="scientific">Taibaiella soli</name>
    <dbReference type="NCBI Taxonomy" id="1649169"/>
    <lineage>
        <taxon>Bacteria</taxon>
        <taxon>Pseudomonadati</taxon>
        <taxon>Bacteroidota</taxon>
        <taxon>Chitinophagia</taxon>
        <taxon>Chitinophagales</taxon>
        <taxon>Chitinophagaceae</taxon>
        <taxon>Taibaiella</taxon>
    </lineage>
</organism>
<dbReference type="Pfam" id="PF23571">
    <property type="entry name" value="GH3_M"/>
    <property type="match status" value="1"/>
</dbReference>
<gene>
    <name evidence="3" type="ORF">DN068_08495</name>
</gene>
<protein>
    <submittedName>
        <fullName evidence="3">GH3 auxin-responsive promoter</fullName>
    </submittedName>
</protein>
<comment type="caution">
    <text evidence="3">The sequence shown here is derived from an EMBL/GenBank/DDBJ whole genome shotgun (WGS) entry which is preliminary data.</text>
</comment>
<reference evidence="3 4" key="1">
    <citation type="submission" date="2018-06" db="EMBL/GenBank/DDBJ databases">
        <title>Mucibacter soli gen. nov., sp. nov., a new member of the family Chitinophagaceae producing mucin.</title>
        <authorList>
            <person name="Kim M.-K."/>
            <person name="Park S."/>
            <person name="Kim T.-S."/>
            <person name="Joung Y."/>
            <person name="Han J.-H."/>
            <person name="Kim S.B."/>
        </authorList>
    </citation>
    <scope>NUCLEOTIDE SEQUENCE [LARGE SCALE GENOMIC DNA]</scope>
    <source>
        <strain evidence="3 4">R1-15</strain>
    </source>
</reference>
<evidence type="ECO:0000259" key="2">
    <source>
        <dbReference type="Pfam" id="PF23572"/>
    </source>
</evidence>
<dbReference type="EMBL" id="QKTW01000013">
    <property type="protein sequence ID" value="PZF73419.1"/>
    <property type="molecule type" value="Genomic_DNA"/>
</dbReference>
<evidence type="ECO:0000313" key="4">
    <source>
        <dbReference type="Proteomes" id="UP000248745"/>
    </source>
</evidence>
<dbReference type="PANTHER" id="PTHR31901">
    <property type="entry name" value="GH3 DOMAIN-CONTAINING PROTEIN"/>
    <property type="match status" value="1"/>
</dbReference>
<dbReference type="PANTHER" id="PTHR31901:SF9">
    <property type="entry name" value="GH3 DOMAIN-CONTAINING PROTEIN"/>
    <property type="match status" value="1"/>
</dbReference>
<evidence type="ECO:0000259" key="1">
    <source>
        <dbReference type="Pfam" id="PF23571"/>
    </source>
</evidence>
<dbReference type="Proteomes" id="UP000248745">
    <property type="component" value="Unassembled WGS sequence"/>
</dbReference>
<dbReference type="InterPro" id="IPR055377">
    <property type="entry name" value="GH3_M"/>
</dbReference>